<accession>A0A9R0IV81</accession>
<dbReference type="PANTHER" id="PTHR10209:SF866">
    <property type="entry name" value="1-AMINOCYCLOPROPANE-1-CARBOXYLATE OXIDASE HOMOLOG 1-LIKE"/>
    <property type="match status" value="1"/>
</dbReference>
<dbReference type="GO" id="GO:0051213">
    <property type="term" value="F:dioxygenase activity"/>
    <property type="evidence" value="ECO:0007669"/>
    <property type="project" value="UniProtKB-ARBA"/>
</dbReference>
<dbReference type="RefSeq" id="XP_021854884.2">
    <property type="nucleotide sequence ID" value="XM_021999192.2"/>
</dbReference>
<name>A0A9R0IV81_SPIOL</name>
<keyword evidence="2 5" id="KW-0479">Metal-binding</keyword>
<comment type="similarity">
    <text evidence="1 5">Belongs to the iron/ascorbate-dependent oxidoreductase family.</text>
</comment>
<dbReference type="PROSITE" id="PS51471">
    <property type="entry name" value="FE2OG_OXY"/>
    <property type="match status" value="1"/>
</dbReference>
<dbReference type="InterPro" id="IPR044861">
    <property type="entry name" value="IPNS-like_FE2OG_OXY"/>
</dbReference>
<evidence type="ECO:0000259" key="6">
    <source>
        <dbReference type="PROSITE" id="PS51471"/>
    </source>
</evidence>
<gene>
    <name evidence="8" type="primary">LOC110794240</name>
</gene>
<dbReference type="InterPro" id="IPR026992">
    <property type="entry name" value="DIOX_N"/>
</dbReference>
<evidence type="ECO:0000256" key="3">
    <source>
        <dbReference type="ARBA" id="ARBA00023002"/>
    </source>
</evidence>
<keyword evidence="4 5" id="KW-0408">Iron</keyword>
<evidence type="ECO:0000256" key="5">
    <source>
        <dbReference type="RuleBase" id="RU003682"/>
    </source>
</evidence>
<reference evidence="7" key="1">
    <citation type="journal article" date="2021" name="Nat. Commun.">
        <title>Genomic analyses provide insights into spinach domestication and the genetic basis of agronomic traits.</title>
        <authorList>
            <person name="Cai X."/>
            <person name="Sun X."/>
            <person name="Xu C."/>
            <person name="Sun H."/>
            <person name="Wang X."/>
            <person name="Ge C."/>
            <person name="Zhang Z."/>
            <person name="Wang Q."/>
            <person name="Fei Z."/>
            <person name="Jiao C."/>
            <person name="Wang Q."/>
        </authorList>
    </citation>
    <scope>NUCLEOTIDE SEQUENCE [LARGE SCALE GENOMIC DNA]</scope>
    <source>
        <strain evidence="7">cv. Varoflay</strain>
    </source>
</reference>
<dbReference type="KEGG" id="soe:110794240"/>
<dbReference type="Pfam" id="PF03171">
    <property type="entry name" value="2OG-FeII_Oxy"/>
    <property type="match status" value="1"/>
</dbReference>
<dbReference type="AlphaFoldDB" id="A0A9R0IV81"/>
<evidence type="ECO:0000256" key="2">
    <source>
        <dbReference type="ARBA" id="ARBA00022723"/>
    </source>
</evidence>
<evidence type="ECO:0000256" key="1">
    <source>
        <dbReference type="ARBA" id="ARBA00008056"/>
    </source>
</evidence>
<proteinExistence type="inferred from homology"/>
<evidence type="ECO:0000313" key="8">
    <source>
        <dbReference type="RefSeq" id="XP_021854884.2"/>
    </source>
</evidence>
<evidence type="ECO:0000313" key="7">
    <source>
        <dbReference type="Proteomes" id="UP000813463"/>
    </source>
</evidence>
<evidence type="ECO:0000256" key="4">
    <source>
        <dbReference type="ARBA" id="ARBA00023004"/>
    </source>
</evidence>
<dbReference type="SUPFAM" id="SSF51197">
    <property type="entry name" value="Clavaminate synthase-like"/>
    <property type="match status" value="1"/>
</dbReference>
<organism evidence="7 8">
    <name type="scientific">Spinacia oleracea</name>
    <name type="common">Spinach</name>
    <dbReference type="NCBI Taxonomy" id="3562"/>
    <lineage>
        <taxon>Eukaryota</taxon>
        <taxon>Viridiplantae</taxon>
        <taxon>Streptophyta</taxon>
        <taxon>Embryophyta</taxon>
        <taxon>Tracheophyta</taxon>
        <taxon>Spermatophyta</taxon>
        <taxon>Magnoliopsida</taxon>
        <taxon>eudicotyledons</taxon>
        <taxon>Gunneridae</taxon>
        <taxon>Pentapetalae</taxon>
        <taxon>Caryophyllales</taxon>
        <taxon>Chenopodiaceae</taxon>
        <taxon>Chenopodioideae</taxon>
        <taxon>Anserineae</taxon>
        <taxon>Spinacia</taxon>
    </lineage>
</organism>
<dbReference type="InterPro" id="IPR027443">
    <property type="entry name" value="IPNS-like_sf"/>
</dbReference>
<dbReference type="GO" id="GO:0046872">
    <property type="term" value="F:metal ion binding"/>
    <property type="evidence" value="ECO:0007669"/>
    <property type="project" value="UniProtKB-KW"/>
</dbReference>
<dbReference type="InterPro" id="IPR005123">
    <property type="entry name" value="Oxoglu/Fe-dep_dioxygenase_dom"/>
</dbReference>
<reference evidence="8" key="2">
    <citation type="submission" date="2025-08" db="UniProtKB">
        <authorList>
            <consortium name="RefSeq"/>
        </authorList>
    </citation>
    <scope>IDENTIFICATION</scope>
    <source>
        <tissue evidence="8">Leaf</tissue>
    </source>
</reference>
<keyword evidence="7" id="KW-1185">Reference proteome</keyword>
<dbReference type="PANTHER" id="PTHR10209">
    <property type="entry name" value="OXIDOREDUCTASE, 2OG-FE II OXYGENASE FAMILY PROTEIN"/>
    <property type="match status" value="1"/>
</dbReference>
<protein>
    <submittedName>
        <fullName evidence="8">1-aminocyclopropane-1-carboxylate oxidase homolog 1-like</fullName>
    </submittedName>
</protein>
<dbReference type="Gene3D" id="2.60.120.330">
    <property type="entry name" value="B-lactam Antibiotic, Isopenicillin N Synthase, Chain"/>
    <property type="match status" value="1"/>
</dbReference>
<dbReference type="Proteomes" id="UP000813463">
    <property type="component" value="Chromosome 6"/>
</dbReference>
<keyword evidence="3 5" id="KW-0560">Oxidoreductase</keyword>
<dbReference type="GeneID" id="110794240"/>
<dbReference type="Pfam" id="PF14226">
    <property type="entry name" value="DIOX_N"/>
    <property type="match status" value="1"/>
</dbReference>
<sequence length="360" mass="40908">MMSTKSSDQVAARREFDETKLGVKGLVDAGVTTIPSIFINPKKPQTTKTTDCDGQFNFPIINLRASEDDIDHRKKVVEEIREASEKWGFFQVINHGISDMVLEETLKGVKEFFELDNEVKKGYYSRDFGNDKFAYHSNADLYTSPVVNWKDSFFCYMSPNPPNPDELPPPCREILIEYSKHVKKVGKTLSDLLSEALGLQDSYLDCPDGLIVLGHYYPPCPKPELTIGTPEHADGSYITILLQDQVGGLQVLHQNCWVNVPYTPGAIVVNIGNALQMLSNDKFKSVEHRVLSKNVGPRISIASFFSTYYLDRTTKFGPVKELLSDENPPKYREITLKEWDYVYSMKKGLDETYNLNYFKI</sequence>
<feature type="domain" description="Fe2OG dioxygenase" evidence="6">
    <location>
        <begin position="206"/>
        <end position="308"/>
    </location>
</feature>